<proteinExistence type="predicted"/>
<gene>
    <name evidence="2" type="ORF">GGI25_000338</name>
</gene>
<dbReference type="Pfam" id="PF02469">
    <property type="entry name" value="Fasciclin"/>
    <property type="match status" value="1"/>
</dbReference>
<dbReference type="OrthoDB" id="5551751at2759"/>
<reference evidence="2" key="1">
    <citation type="submission" date="2022-07" db="EMBL/GenBank/DDBJ databases">
        <title>Phylogenomic reconstructions and comparative analyses of Kickxellomycotina fungi.</title>
        <authorList>
            <person name="Reynolds N.K."/>
            <person name="Stajich J.E."/>
            <person name="Barry K."/>
            <person name="Grigoriev I.V."/>
            <person name="Crous P."/>
            <person name="Smith M.E."/>
        </authorList>
    </citation>
    <scope>NUCLEOTIDE SEQUENCE</scope>
    <source>
        <strain evidence="2">NRRL 3115</strain>
    </source>
</reference>
<comment type="caution">
    <text evidence="2">The sequence shown here is derived from an EMBL/GenBank/DDBJ whole genome shotgun (WGS) entry which is preliminary data.</text>
</comment>
<dbReference type="PROSITE" id="PS50213">
    <property type="entry name" value="FAS1"/>
    <property type="match status" value="1"/>
</dbReference>
<dbReference type="Gene3D" id="2.30.180.10">
    <property type="entry name" value="FAS1 domain"/>
    <property type="match status" value="1"/>
</dbReference>
<evidence type="ECO:0000313" key="2">
    <source>
        <dbReference type="EMBL" id="KAJ2680703.1"/>
    </source>
</evidence>
<dbReference type="InterPro" id="IPR000782">
    <property type="entry name" value="FAS1_domain"/>
</dbReference>
<protein>
    <recommendedName>
        <fullName evidence="1">FAS1 domain-containing protein</fullName>
    </recommendedName>
</protein>
<sequence length="211" mass="23068">MKFRPIAAALATVTTIFITTATASYGLAFAHAHPLPDQQRQAHFDNHNLIANTIGNNQSPAEMNVPFIFDSNAQGSPELSDVLAKEKSASIAMDAILRSESLMRAISGASTEFSNGLTLILPTNKAFQALDEIPDDIELVMERHFIPQTVALQEMEEGVTVTSYKRLATLRFTSSHGQVYVQADQRTPTMVHGVGIQAGRGMYFLVDELFV</sequence>
<name>A0A9W8GE87_9FUNG</name>
<evidence type="ECO:0000313" key="3">
    <source>
        <dbReference type="Proteomes" id="UP001151518"/>
    </source>
</evidence>
<dbReference type="AlphaFoldDB" id="A0A9W8GE87"/>
<feature type="domain" description="FAS1" evidence="1">
    <location>
        <begin position="76"/>
        <end position="210"/>
    </location>
</feature>
<organism evidence="2 3">
    <name type="scientific">Coemansia spiralis</name>
    <dbReference type="NCBI Taxonomy" id="417178"/>
    <lineage>
        <taxon>Eukaryota</taxon>
        <taxon>Fungi</taxon>
        <taxon>Fungi incertae sedis</taxon>
        <taxon>Zoopagomycota</taxon>
        <taxon>Kickxellomycotina</taxon>
        <taxon>Kickxellomycetes</taxon>
        <taxon>Kickxellales</taxon>
        <taxon>Kickxellaceae</taxon>
        <taxon>Coemansia</taxon>
    </lineage>
</organism>
<accession>A0A9W8GE87</accession>
<evidence type="ECO:0000259" key="1">
    <source>
        <dbReference type="PROSITE" id="PS50213"/>
    </source>
</evidence>
<dbReference type="Proteomes" id="UP001151518">
    <property type="component" value="Unassembled WGS sequence"/>
</dbReference>
<dbReference type="InterPro" id="IPR036378">
    <property type="entry name" value="FAS1_dom_sf"/>
</dbReference>
<dbReference type="SUPFAM" id="SSF82153">
    <property type="entry name" value="FAS1 domain"/>
    <property type="match status" value="1"/>
</dbReference>
<dbReference type="EMBL" id="JANBTW010000003">
    <property type="protein sequence ID" value="KAJ2680703.1"/>
    <property type="molecule type" value="Genomic_DNA"/>
</dbReference>